<accession>A0A1M7CRW2</accession>
<dbReference type="GO" id="GO:0000287">
    <property type="term" value="F:magnesium ion binding"/>
    <property type="evidence" value="ECO:0007669"/>
    <property type="project" value="UniProtKB-UniRule"/>
</dbReference>
<dbReference type="InterPro" id="IPR015813">
    <property type="entry name" value="Pyrv/PenolPyrv_kinase-like_dom"/>
</dbReference>
<sequence length="479" mass="52565">METRPHFNKTKIVATVGPASNTYEKLGMLMREGVDVFRLNFSHGSHEDHLAVINTVRRLNKDMRMNVGLLQDLQGPKIRLGEVEGGGVEIKAGDKIKLVCGEKEISTATRLSTIYLGLARDVKAGDMILIDDGKIELRVLATDREQEVDVEVIYGGLVKPRKGINLPDSEVSAPSMTEKDIEDLKFGLENDVDWVALSFARRAEDIRFIKTLIAESGKTARVIAKIETPEGLKNLDEIIAITDAVMVARGDLGVEVKMEEVPMAQKLIIEKCNKAGKPVIVATQMMESMITAPRPTRAETSDVANAVLDGADAVMLSAETAVGAYPAEVIRSMVGTIMSVETRRESLYHHWFPIDPTSPSFMVDSVLSAACHLAKNTGAKAITGMTHRGYTAFQIAKYRPKANIFIFTDNRSLLTTLSLIWGVRGFYYDRMVSTDSSVSDIKYVLTTTGHLNKGDVFINTASMPINEKGKTNMVKVSVA</sequence>
<keyword evidence="10 16" id="KW-0418">Kinase</keyword>
<dbReference type="GO" id="GO:0005524">
    <property type="term" value="F:ATP binding"/>
    <property type="evidence" value="ECO:0007669"/>
    <property type="project" value="UniProtKB-KW"/>
</dbReference>
<dbReference type="AlphaFoldDB" id="A0A1M7CRW2"/>
<dbReference type="Proteomes" id="UP000183947">
    <property type="component" value="Unassembled WGS sequence"/>
</dbReference>
<comment type="catalytic activity">
    <reaction evidence="16">
        <text>pyruvate + ATP = phosphoenolpyruvate + ADP + H(+)</text>
        <dbReference type="Rhea" id="RHEA:18157"/>
        <dbReference type="ChEBI" id="CHEBI:15361"/>
        <dbReference type="ChEBI" id="CHEBI:15378"/>
        <dbReference type="ChEBI" id="CHEBI:30616"/>
        <dbReference type="ChEBI" id="CHEBI:58702"/>
        <dbReference type="ChEBI" id="CHEBI:456216"/>
        <dbReference type="EC" id="2.7.1.40"/>
    </reaction>
</comment>
<proteinExistence type="inferred from homology"/>
<evidence type="ECO:0000256" key="16">
    <source>
        <dbReference type="RuleBase" id="RU000504"/>
    </source>
</evidence>
<evidence type="ECO:0000256" key="9">
    <source>
        <dbReference type="ARBA" id="ARBA00022741"/>
    </source>
</evidence>
<evidence type="ECO:0000259" key="17">
    <source>
        <dbReference type="Pfam" id="PF00224"/>
    </source>
</evidence>
<dbReference type="GO" id="GO:0030955">
    <property type="term" value="F:potassium ion binding"/>
    <property type="evidence" value="ECO:0007669"/>
    <property type="project" value="UniProtKB-UniRule"/>
</dbReference>
<comment type="similarity">
    <text evidence="4 16">Belongs to the pyruvate kinase family.</text>
</comment>
<dbReference type="FunFam" id="3.20.20.60:FF:000025">
    <property type="entry name" value="Pyruvate kinase"/>
    <property type="match status" value="1"/>
</dbReference>
<evidence type="ECO:0000313" key="19">
    <source>
        <dbReference type="EMBL" id="SHL69972.1"/>
    </source>
</evidence>
<keyword evidence="7 16" id="KW-0808">Transferase</keyword>
<evidence type="ECO:0000256" key="8">
    <source>
        <dbReference type="ARBA" id="ARBA00022723"/>
    </source>
</evidence>
<dbReference type="Pfam" id="PF00224">
    <property type="entry name" value="PK"/>
    <property type="match status" value="1"/>
</dbReference>
<feature type="domain" description="Pyruvate kinase barrel" evidence="17">
    <location>
        <begin position="8"/>
        <end position="329"/>
    </location>
</feature>
<dbReference type="InterPro" id="IPR036918">
    <property type="entry name" value="Pyrv_Knase_C_sf"/>
</dbReference>
<dbReference type="OrthoDB" id="9812123at2"/>
<evidence type="ECO:0000256" key="15">
    <source>
        <dbReference type="NCBIfam" id="TIGR01064"/>
    </source>
</evidence>
<dbReference type="UniPathway" id="UPA00109">
    <property type="reaction ID" value="UER00188"/>
</dbReference>
<keyword evidence="11" id="KW-0067">ATP-binding</keyword>
<evidence type="ECO:0000256" key="2">
    <source>
        <dbReference type="ARBA" id="ARBA00001958"/>
    </source>
</evidence>
<dbReference type="SUPFAM" id="SSF51621">
    <property type="entry name" value="Phosphoenolpyruvate/pyruvate domain"/>
    <property type="match status" value="1"/>
</dbReference>
<evidence type="ECO:0000259" key="18">
    <source>
        <dbReference type="Pfam" id="PF02887"/>
    </source>
</evidence>
<dbReference type="InterPro" id="IPR001697">
    <property type="entry name" value="Pyr_Knase"/>
</dbReference>
<keyword evidence="13 16" id="KW-0324">Glycolysis</keyword>
<evidence type="ECO:0000256" key="4">
    <source>
        <dbReference type="ARBA" id="ARBA00008663"/>
    </source>
</evidence>
<protein>
    <recommendedName>
        <fullName evidence="6 15">Pyruvate kinase</fullName>
        <ecNumber evidence="5 15">2.7.1.40</ecNumber>
    </recommendedName>
</protein>
<evidence type="ECO:0000256" key="14">
    <source>
        <dbReference type="ARBA" id="ARBA00023317"/>
    </source>
</evidence>
<dbReference type="PANTHER" id="PTHR11817">
    <property type="entry name" value="PYRUVATE KINASE"/>
    <property type="match status" value="1"/>
</dbReference>
<dbReference type="InterPro" id="IPR015793">
    <property type="entry name" value="Pyrv_Knase_brl"/>
</dbReference>
<dbReference type="GO" id="GO:0016301">
    <property type="term" value="F:kinase activity"/>
    <property type="evidence" value="ECO:0007669"/>
    <property type="project" value="UniProtKB-KW"/>
</dbReference>
<evidence type="ECO:0000256" key="12">
    <source>
        <dbReference type="ARBA" id="ARBA00022842"/>
    </source>
</evidence>
<keyword evidence="9" id="KW-0547">Nucleotide-binding</keyword>
<keyword evidence="12 16" id="KW-0460">Magnesium</keyword>
<comment type="cofactor">
    <cofactor evidence="1">
        <name>Mg(2+)</name>
        <dbReference type="ChEBI" id="CHEBI:18420"/>
    </cofactor>
</comment>
<dbReference type="Pfam" id="PF02887">
    <property type="entry name" value="PK_C"/>
    <property type="match status" value="1"/>
</dbReference>
<dbReference type="InterPro" id="IPR015795">
    <property type="entry name" value="Pyrv_Knase_C"/>
</dbReference>
<name>A0A1M7CRW2_9BACT</name>
<dbReference type="SUPFAM" id="SSF50800">
    <property type="entry name" value="PK beta-barrel domain-like"/>
    <property type="match status" value="1"/>
</dbReference>
<gene>
    <name evidence="19" type="ORF">SAMN02746009_03220</name>
</gene>
<dbReference type="RefSeq" id="WP_073287334.1">
    <property type="nucleotide sequence ID" value="NZ_FRAS01000019.1"/>
</dbReference>
<dbReference type="STRING" id="1121959.SAMN02746009_03220"/>
<dbReference type="GO" id="GO:0004743">
    <property type="term" value="F:pyruvate kinase activity"/>
    <property type="evidence" value="ECO:0007669"/>
    <property type="project" value="UniProtKB-UniRule"/>
</dbReference>
<dbReference type="InterPro" id="IPR011037">
    <property type="entry name" value="Pyrv_Knase-like_insert_dom_sf"/>
</dbReference>
<evidence type="ECO:0000256" key="3">
    <source>
        <dbReference type="ARBA" id="ARBA00004997"/>
    </source>
</evidence>
<evidence type="ECO:0000256" key="13">
    <source>
        <dbReference type="ARBA" id="ARBA00023152"/>
    </source>
</evidence>
<dbReference type="PROSITE" id="PS00110">
    <property type="entry name" value="PYRUVATE_KINASE"/>
    <property type="match status" value="1"/>
</dbReference>
<reference evidence="20" key="1">
    <citation type="submission" date="2016-11" db="EMBL/GenBank/DDBJ databases">
        <authorList>
            <person name="Varghese N."/>
            <person name="Submissions S."/>
        </authorList>
    </citation>
    <scope>NUCLEOTIDE SEQUENCE [LARGE SCALE GENOMIC DNA]</scope>
    <source>
        <strain evidence="20">DSM 18569</strain>
    </source>
</reference>
<evidence type="ECO:0000313" key="20">
    <source>
        <dbReference type="Proteomes" id="UP000183947"/>
    </source>
</evidence>
<dbReference type="EMBL" id="FRAS01000019">
    <property type="protein sequence ID" value="SHL69972.1"/>
    <property type="molecule type" value="Genomic_DNA"/>
</dbReference>
<dbReference type="InterPro" id="IPR040442">
    <property type="entry name" value="Pyrv_kinase-like_dom_sf"/>
</dbReference>
<keyword evidence="20" id="KW-1185">Reference proteome</keyword>
<keyword evidence="8" id="KW-0479">Metal-binding</keyword>
<dbReference type="PRINTS" id="PR01050">
    <property type="entry name" value="PYRUVTKNASE"/>
</dbReference>
<comment type="cofactor">
    <cofactor evidence="2">
        <name>K(+)</name>
        <dbReference type="ChEBI" id="CHEBI:29103"/>
    </cofactor>
</comment>
<dbReference type="NCBIfam" id="NF004491">
    <property type="entry name" value="PRK05826.1"/>
    <property type="match status" value="1"/>
</dbReference>
<evidence type="ECO:0000256" key="11">
    <source>
        <dbReference type="ARBA" id="ARBA00022840"/>
    </source>
</evidence>
<evidence type="ECO:0000256" key="7">
    <source>
        <dbReference type="ARBA" id="ARBA00022679"/>
    </source>
</evidence>
<dbReference type="NCBIfam" id="NF004978">
    <property type="entry name" value="PRK06354.1"/>
    <property type="match status" value="1"/>
</dbReference>
<comment type="pathway">
    <text evidence="3 16">Carbohydrate degradation; glycolysis; pyruvate from D-glyceraldehyde 3-phosphate: step 5/5.</text>
</comment>
<organism evidence="19 20">
    <name type="scientific">Hymenobacter psychrotolerans DSM 18569</name>
    <dbReference type="NCBI Taxonomy" id="1121959"/>
    <lineage>
        <taxon>Bacteria</taxon>
        <taxon>Pseudomonadati</taxon>
        <taxon>Bacteroidota</taxon>
        <taxon>Cytophagia</taxon>
        <taxon>Cytophagales</taxon>
        <taxon>Hymenobacteraceae</taxon>
        <taxon>Hymenobacter</taxon>
    </lineage>
</organism>
<keyword evidence="14 19" id="KW-0670">Pyruvate</keyword>
<dbReference type="EC" id="2.7.1.40" evidence="5 15"/>
<feature type="domain" description="Pyruvate kinase C-terminal" evidence="18">
    <location>
        <begin position="364"/>
        <end position="476"/>
    </location>
</feature>
<dbReference type="SUPFAM" id="SSF52935">
    <property type="entry name" value="PK C-terminal domain-like"/>
    <property type="match status" value="1"/>
</dbReference>
<dbReference type="Gene3D" id="3.40.1380.20">
    <property type="entry name" value="Pyruvate kinase, C-terminal domain"/>
    <property type="match status" value="1"/>
</dbReference>
<dbReference type="Gene3D" id="3.20.20.60">
    <property type="entry name" value="Phosphoenolpyruvate-binding domains"/>
    <property type="match status" value="1"/>
</dbReference>
<evidence type="ECO:0000256" key="5">
    <source>
        <dbReference type="ARBA" id="ARBA00012142"/>
    </source>
</evidence>
<evidence type="ECO:0000256" key="10">
    <source>
        <dbReference type="ARBA" id="ARBA00022777"/>
    </source>
</evidence>
<evidence type="ECO:0000256" key="1">
    <source>
        <dbReference type="ARBA" id="ARBA00001946"/>
    </source>
</evidence>
<dbReference type="InterPro" id="IPR018209">
    <property type="entry name" value="Pyrv_Knase_AS"/>
</dbReference>
<dbReference type="FunFam" id="2.40.33.10:FF:000001">
    <property type="entry name" value="Pyruvate kinase"/>
    <property type="match status" value="1"/>
</dbReference>
<dbReference type="Gene3D" id="2.40.33.10">
    <property type="entry name" value="PK beta-barrel domain-like"/>
    <property type="match status" value="1"/>
</dbReference>
<dbReference type="InterPro" id="IPR015806">
    <property type="entry name" value="Pyrv_Knase_insert_dom_sf"/>
</dbReference>
<evidence type="ECO:0000256" key="6">
    <source>
        <dbReference type="ARBA" id="ARBA00018587"/>
    </source>
</evidence>
<dbReference type="NCBIfam" id="TIGR01064">
    <property type="entry name" value="pyruv_kin"/>
    <property type="match status" value="1"/>
</dbReference>